<evidence type="ECO:0000313" key="2">
    <source>
        <dbReference type="EMBL" id="SPC72669.1"/>
    </source>
</evidence>
<feature type="region of interest" description="Disordered" evidence="1">
    <location>
        <begin position="39"/>
        <end position="78"/>
    </location>
</feature>
<protein>
    <submittedName>
        <fullName evidence="2">Uncharacterized protein</fullName>
    </submittedName>
</protein>
<dbReference type="AlphaFoldDB" id="A0A2N9EDM8"/>
<reference evidence="2" key="1">
    <citation type="submission" date="2018-02" db="EMBL/GenBank/DDBJ databases">
        <authorList>
            <person name="Cohen D.B."/>
            <person name="Kent A.D."/>
        </authorList>
    </citation>
    <scope>NUCLEOTIDE SEQUENCE</scope>
</reference>
<feature type="region of interest" description="Disordered" evidence="1">
    <location>
        <begin position="345"/>
        <end position="365"/>
    </location>
</feature>
<feature type="compositionally biased region" description="Polar residues" evidence="1">
    <location>
        <begin position="142"/>
        <end position="153"/>
    </location>
</feature>
<organism evidence="2">
    <name type="scientific">Fagus sylvatica</name>
    <name type="common">Beechnut</name>
    <dbReference type="NCBI Taxonomy" id="28930"/>
    <lineage>
        <taxon>Eukaryota</taxon>
        <taxon>Viridiplantae</taxon>
        <taxon>Streptophyta</taxon>
        <taxon>Embryophyta</taxon>
        <taxon>Tracheophyta</taxon>
        <taxon>Spermatophyta</taxon>
        <taxon>Magnoliopsida</taxon>
        <taxon>eudicotyledons</taxon>
        <taxon>Gunneridae</taxon>
        <taxon>Pentapetalae</taxon>
        <taxon>rosids</taxon>
        <taxon>fabids</taxon>
        <taxon>Fagales</taxon>
        <taxon>Fagaceae</taxon>
        <taxon>Fagus</taxon>
    </lineage>
</organism>
<sequence>MEYGVKKRQGSIVIPEGHDKWGWRGFSLALNGLLGYTKPATNQSGTSRGLSRPPSPRNDDRHTKFGKAQIPPQSSLSFKGAVTNGNKILVKSVNDYYQGSVTISKEVNPRGSIQLVLQLSLVTGPTGEWEVHQAQVIKPSTEAHSNIPKPNTSHPKHPAQPRKPVDPVRPKNKYKEAQKAPTQVWRARSLQSGQSSREASPSPKPTLEASQVDEKKPAELSGELTSNTLRRLGSENSTEVQIAGDATKWLLRLRDGKSIVIPAACLCGSDIAQDRAELDKALVTTDGGETPASSEGWFDDESVVDSMVEALEAHELAGEDYGFPNPGQEAQSPLSIEPIAISYPPEMENKPEIEESIPPQTEPSD</sequence>
<gene>
    <name evidence="2" type="ORF">FSB_LOCUS551</name>
</gene>
<proteinExistence type="predicted"/>
<feature type="compositionally biased region" description="Basic and acidic residues" evidence="1">
    <location>
        <begin position="163"/>
        <end position="178"/>
    </location>
</feature>
<name>A0A2N9EDM8_FAGSY</name>
<accession>A0A2N9EDM8</accession>
<evidence type="ECO:0000256" key="1">
    <source>
        <dbReference type="SAM" id="MobiDB-lite"/>
    </source>
</evidence>
<dbReference type="EMBL" id="OIVN01000018">
    <property type="protein sequence ID" value="SPC72669.1"/>
    <property type="molecule type" value="Genomic_DNA"/>
</dbReference>
<feature type="compositionally biased region" description="Polar residues" evidence="1">
    <location>
        <begin position="189"/>
        <end position="199"/>
    </location>
</feature>
<feature type="compositionally biased region" description="Polar residues" evidence="1">
    <location>
        <begin position="39"/>
        <end position="49"/>
    </location>
</feature>
<feature type="region of interest" description="Disordered" evidence="1">
    <location>
        <begin position="141"/>
        <end position="221"/>
    </location>
</feature>